<evidence type="ECO:0008006" key="4">
    <source>
        <dbReference type="Google" id="ProtNLM"/>
    </source>
</evidence>
<evidence type="ECO:0000313" key="3">
    <source>
        <dbReference type="Proteomes" id="UP000735302"/>
    </source>
</evidence>
<feature type="transmembrane region" description="Helical" evidence="1">
    <location>
        <begin position="43"/>
        <end position="65"/>
    </location>
</feature>
<dbReference type="AlphaFoldDB" id="A0AAV4BXB6"/>
<dbReference type="Proteomes" id="UP000735302">
    <property type="component" value="Unassembled WGS sequence"/>
</dbReference>
<reference evidence="2 3" key="1">
    <citation type="journal article" date="2021" name="Elife">
        <title>Chloroplast acquisition without the gene transfer in kleptoplastic sea slugs, Plakobranchus ocellatus.</title>
        <authorList>
            <person name="Maeda T."/>
            <person name="Takahashi S."/>
            <person name="Yoshida T."/>
            <person name="Shimamura S."/>
            <person name="Takaki Y."/>
            <person name="Nagai Y."/>
            <person name="Toyoda A."/>
            <person name="Suzuki Y."/>
            <person name="Arimoto A."/>
            <person name="Ishii H."/>
            <person name="Satoh N."/>
            <person name="Nishiyama T."/>
            <person name="Hasebe M."/>
            <person name="Maruyama T."/>
            <person name="Minagawa J."/>
            <person name="Obokata J."/>
            <person name="Shigenobu S."/>
        </authorList>
    </citation>
    <scope>NUCLEOTIDE SEQUENCE [LARGE SCALE GENOMIC DNA]</scope>
</reference>
<sequence length="137" mass="15069">MSRSGAGTLDFLRCAGVANRWDFSSVLLLILDRYQRRLTAYDFIIFFHHAVTTGIVGIAASHLVLQSAGIFLSRLRVGPPTPRSGLRSICVDGIYAQNVGYLNQLADNENQIVEKPLLKVSNKLLRVADQEIAISAL</sequence>
<accession>A0AAV4BXB6</accession>
<organism evidence="2 3">
    <name type="scientific">Plakobranchus ocellatus</name>
    <dbReference type="NCBI Taxonomy" id="259542"/>
    <lineage>
        <taxon>Eukaryota</taxon>
        <taxon>Metazoa</taxon>
        <taxon>Spiralia</taxon>
        <taxon>Lophotrochozoa</taxon>
        <taxon>Mollusca</taxon>
        <taxon>Gastropoda</taxon>
        <taxon>Heterobranchia</taxon>
        <taxon>Euthyneura</taxon>
        <taxon>Panpulmonata</taxon>
        <taxon>Sacoglossa</taxon>
        <taxon>Placobranchoidea</taxon>
        <taxon>Plakobranchidae</taxon>
        <taxon>Plakobranchus</taxon>
    </lineage>
</organism>
<evidence type="ECO:0000313" key="2">
    <source>
        <dbReference type="EMBL" id="GFO25176.1"/>
    </source>
</evidence>
<dbReference type="EMBL" id="BLXT01005726">
    <property type="protein sequence ID" value="GFO25176.1"/>
    <property type="molecule type" value="Genomic_DNA"/>
</dbReference>
<comment type="caution">
    <text evidence="2">The sequence shown here is derived from an EMBL/GenBank/DDBJ whole genome shotgun (WGS) entry which is preliminary data.</text>
</comment>
<keyword evidence="1" id="KW-0812">Transmembrane</keyword>
<protein>
    <recommendedName>
        <fullName evidence="4">TLC domain-containing protein</fullName>
    </recommendedName>
</protein>
<gene>
    <name evidence="2" type="ORF">PoB_005168100</name>
</gene>
<keyword evidence="3" id="KW-1185">Reference proteome</keyword>
<evidence type="ECO:0000256" key="1">
    <source>
        <dbReference type="SAM" id="Phobius"/>
    </source>
</evidence>
<name>A0AAV4BXB6_9GAST</name>
<keyword evidence="1" id="KW-0472">Membrane</keyword>
<keyword evidence="1" id="KW-1133">Transmembrane helix</keyword>
<proteinExistence type="predicted"/>